<name>A0A0N0BCC7_9HYME</name>
<dbReference type="STRING" id="166423.A0A0N0BCC7"/>
<protein>
    <submittedName>
        <fullName evidence="2">Uncharacterized protein</fullName>
    </submittedName>
</protein>
<dbReference type="EMBL" id="KQ435915">
    <property type="protein sequence ID" value="KOX68831.1"/>
    <property type="molecule type" value="Genomic_DNA"/>
</dbReference>
<organism evidence="2 3">
    <name type="scientific">Melipona quadrifasciata</name>
    <dbReference type="NCBI Taxonomy" id="166423"/>
    <lineage>
        <taxon>Eukaryota</taxon>
        <taxon>Metazoa</taxon>
        <taxon>Ecdysozoa</taxon>
        <taxon>Arthropoda</taxon>
        <taxon>Hexapoda</taxon>
        <taxon>Insecta</taxon>
        <taxon>Pterygota</taxon>
        <taxon>Neoptera</taxon>
        <taxon>Endopterygota</taxon>
        <taxon>Hymenoptera</taxon>
        <taxon>Apocrita</taxon>
        <taxon>Aculeata</taxon>
        <taxon>Apoidea</taxon>
        <taxon>Anthophila</taxon>
        <taxon>Apidae</taxon>
        <taxon>Melipona</taxon>
    </lineage>
</organism>
<evidence type="ECO:0000313" key="2">
    <source>
        <dbReference type="EMBL" id="KOX68831.1"/>
    </source>
</evidence>
<evidence type="ECO:0000313" key="3">
    <source>
        <dbReference type="Proteomes" id="UP000053105"/>
    </source>
</evidence>
<sequence>MQFRTVRWRGTLGEGVKFTGCTSDEPFWGSRGNRNMTENERHVEPEVTDLSSDSAEHRVSLYPITMENKRHVEDITESVVHDLTKKEMHTPENRAQRLQQTQSLPQLLHSTDTQDSDPSGSRVTLWFGEAVRK</sequence>
<feature type="region of interest" description="Disordered" evidence="1">
    <location>
        <begin position="28"/>
        <end position="55"/>
    </location>
</feature>
<feature type="compositionally biased region" description="Polar residues" evidence="1">
    <location>
        <begin position="96"/>
        <end position="122"/>
    </location>
</feature>
<gene>
    <name evidence="2" type="ORF">WN51_06999</name>
</gene>
<reference evidence="2 3" key="1">
    <citation type="submission" date="2015-07" db="EMBL/GenBank/DDBJ databases">
        <title>The genome of Melipona quadrifasciata.</title>
        <authorList>
            <person name="Pan H."/>
            <person name="Kapheim K."/>
        </authorList>
    </citation>
    <scope>NUCLEOTIDE SEQUENCE [LARGE SCALE GENOMIC DNA]</scope>
    <source>
        <strain evidence="2">0111107301</strain>
        <tissue evidence="2">Whole body</tissue>
    </source>
</reference>
<feature type="compositionally biased region" description="Basic and acidic residues" evidence="1">
    <location>
        <begin position="83"/>
        <end position="95"/>
    </location>
</feature>
<evidence type="ECO:0000256" key="1">
    <source>
        <dbReference type="SAM" id="MobiDB-lite"/>
    </source>
</evidence>
<keyword evidence="3" id="KW-1185">Reference proteome</keyword>
<dbReference type="OrthoDB" id="10508882at2759"/>
<dbReference type="AlphaFoldDB" id="A0A0N0BCC7"/>
<accession>A0A0N0BCC7</accession>
<feature type="region of interest" description="Disordered" evidence="1">
    <location>
        <begin position="83"/>
        <end position="122"/>
    </location>
</feature>
<proteinExistence type="predicted"/>
<dbReference type="Proteomes" id="UP000053105">
    <property type="component" value="Unassembled WGS sequence"/>
</dbReference>